<comment type="catalytic activity">
    <reaction evidence="7">
        <text>myo-inositol(out) + H(+)(out) = myo-inositol(in) + H(+)(in)</text>
        <dbReference type="Rhea" id="RHEA:60364"/>
        <dbReference type="ChEBI" id="CHEBI:15378"/>
        <dbReference type="ChEBI" id="CHEBI:17268"/>
    </reaction>
</comment>
<evidence type="ECO:0000256" key="7">
    <source>
        <dbReference type="ARBA" id="ARBA00049119"/>
    </source>
</evidence>
<accession>A0AAF0YE26</accession>
<comment type="subcellular location">
    <subcellularLocation>
        <location evidence="1">Membrane</location>
        <topology evidence="1">Multi-pass membrane protein</topology>
    </subcellularLocation>
</comment>
<evidence type="ECO:0000256" key="8">
    <source>
        <dbReference type="RuleBase" id="RU003346"/>
    </source>
</evidence>
<keyword evidence="12" id="KW-1185">Reference proteome</keyword>
<dbReference type="EMBL" id="CP086719">
    <property type="protein sequence ID" value="WOO84682.1"/>
    <property type="molecule type" value="Genomic_DNA"/>
</dbReference>
<dbReference type="PROSITE" id="PS50850">
    <property type="entry name" value="MFS"/>
    <property type="match status" value="1"/>
</dbReference>
<dbReference type="PRINTS" id="PR00171">
    <property type="entry name" value="SUGRTRNSPORT"/>
</dbReference>
<dbReference type="InterPro" id="IPR020846">
    <property type="entry name" value="MFS_dom"/>
</dbReference>
<protein>
    <submittedName>
        <fullName evidence="11">Sugar transporter STL1</fullName>
    </submittedName>
</protein>
<evidence type="ECO:0000259" key="10">
    <source>
        <dbReference type="PROSITE" id="PS50850"/>
    </source>
</evidence>
<evidence type="ECO:0000313" key="12">
    <source>
        <dbReference type="Proteomes" id="UP000827549"/>
    </source>
</evidence>
<dbReference type="AlphaFoldDB" id="A0AAF0YE26"/>
<reference evidence="11" key="1">
    <citation type="submission" date="2023-10" db="EMBL/GenBank/DDBJ databases">
        <authorList>
            <person name="Noh H."/>
        </authorList>
    </citation>
    <scope>NUCLEOTIDE SEQUENCE</scope>
    <source>
        <strain evidence="11">DUCC4014</strain>
    </source>
</reference>
<dbReference type="InterPro" id="IPR005828">
    <property type="entry name" value="MFS_sugar_transport-like"/>
</dbReference>
<dbReference type="InterPro" id="IPR036259">
    <property type="entry name" value="MFS_trans_sf"/>
</dbReference>
<organism evidence="11 12">
    <name type="scientific">Vanrija pseudolonga</name>
    <dbReference type="NCBI Taxonomy" id="143232"/>
    <lineage>
        <taxon>Eukaryota</taxon>
        <taxon>Fungi</taxon>
        <taxon>Dikarya</taxon>
        <taxon>Basidiomycota</taxon>
        <taxon>Agaricomycotina</taxon>
        <taxon>Tremellomycetes</taxon>
        <taxon>Trichosporonales</taxon>
        <taxon>Trichosporonaceae</taxon>
        <taxon>Vanrija</taxon>
    </lineage>
</organism>
<proteinExistence type="inferred from homology"/>
<dbReference type="RefSeq" id="XP_062630708.1">
    <property type="nucleotide sequence ID" value="XM_062774724.1"/>
</dbReference>
<sequence>MLNLTSKATHPPDRAHIPTFEDLGVELNPEAVELANDPARLANAIGGNGVKDLFASPVVFISSVAACLGALLFGMDLGILQLTLTMPQFKNQFPQSDPDQDRHGNLNRGIMVGLLELGAFFGALAAGYVADRFSRKTSILIGSIWFIIGSILQTASYAFSMLVVGRFVGGIGVGMLSSTAPTYISELAPPNIRGALLVLEVACISTGQVVMYYITYGSRHIKNDWSFRAPFALQMLPCVLLLACLVKLPYSPRWLCQAGRDLESLDTLSRLRGLPTSDARVQAEWIQIRAQSIRNREVLVNAHPKLENSPFRLELAAWIDMFKPGVIQRTYIGIMLQLCQQFMGITAILLYTPLLFGMLGMDYEMQLHLSGAINLTQLLAISLPIFYLDKVGRKPPLLLSGICMAISQYIVGALVARFSHDWPGNKMAAHAGVAFIYIYILVYGCGWGPIPWALPAEVHSSARRAKGVALTTCTNWFGTFIIGVITPVMMDSIGYGTFLFFASVATLAQVWVFFCVPETKGLTLEEMDKLFHSHSSVEDAQNVEQLIHMICDDRHASANGSSDDLKGVEARIEKVA</sequence>
<feature type="domain" description="Major facilitator superfamily (MFS) profile" evidence="10">
    <location>
        <begin position="62"/>
        <end position="520"/>
    </location>
</feature>
<evidence type="ECO:0000313" key="11">
    <source>
        <dbReference type="EMBL" id="WOO84682.1"/>
    </source>
</evidence>
<evidence type="ECO:0000256" key="3">
    <source>
        <dbReference type="ARBA" id="ARBA00022448"/>
    </source>
</evidence>
<dbReference type="SUPFAM" id="SSF103473">
    <property type="entry name" value="MFS general substrate transporter"/>
    <property type="match status" value="1"/>
</dbReference>
<evidence type="ECO:0000256" key="6">
    <source>
        <dbReference type="ARBA" id="ARBA00023136"/>
    </source>
</evidence>
<keyword evidence="11" id="KW-0762">Sugar transport</keyword>
<keyword evidence="5 9" id="KW-1133">Transmembrane helix</keyword>
<evidence type="ECO:0000256" key="5">
    <source>
        <dbReference type="ARBA" id="ARBA00022989"/>
    </source>
</evidence>
<dbReference type="Pfam" id="PF00083">
    <property type="entry name" value="Sugar_tr"/>
    <property type="match status" value="1"/>
</dbReference>
<dbReference type="GO" id="GO:0005351">
    <property type="term" value="F:carbohydrate:proton symporter activity"/>
    <property type="evidence" value="ECO:0007669"/>
    <property type="project" value="TreeGrafter"/>
</dbReference>
<feature type="transmembrane region" description="Helical" evidence="9">
    <location>
        <begin position="367"/>
        <end position="388"/>
    </location>
</feature>
<dbReference type="Gene3D" id="1.20.1250.20">
    <property type="entry name" value="MFS general substrate transporter like domains"/>
    <property type="match status" value="1"/>
</dbReference>
<feature type="transmembrane region" description="Helical" evidence="9">
    <location>
        <begin position="196"/>
        <end position="215"/>
    </location>
</feature>
<keyword evidence="3 8" id="KW-0813">Transport</keyword>
<dbReference type="PANTHER" id="PTHR48022">
    <property type="entry name" value="PLASTIDIC GLUCOSE TRANSPORTER 4"/>
    <property type="match status" value="1"/>
</dbReference>
<evidence type="ECO:0000256" key="4">
    <source>
        <dbReference type="ARBA" id="ARBA00022692"/>
    </source>
</evidence>
<dbReference type="InterPro" id="IPR050360">
    <property type="entry name" value="MFS_Sugar_Transporters"/>
</dbReference>
<dbReference type="InterPro" id="IPR003663">
    <property type="entry name" value="Sugar/inositol_transpt"/>
</dbReference>
<keyword evidence="6 9" id="KW-0472">Membrane</keyword>
<evidence type="ECO:0000256" key="1">
    <source>
        <dbReference type="ARBA" id="ARBA00004141"/>
    </source>
</evidence>
<feature type="transmembrane region" description="Helical" evidence="9">
    <location>
        <begin position="227"/>
        <end position="250"/>
    </location>
</feature>
<feature type="transmembrane region" description="Helical" evidence="9">
    <location>
        <begin position="164"/>
        <end position="184"/>
    </location>
</feature>
<feature type="transmembrane region" description="Helical" evidence="9">
    <location>
        <begin position="137"/>
        <end position="158"/>
    </location>
</feature>
<dbReference type="Proteomes" id="UP000827549">
    <property type="component" value="Chromosome 6"/>
</dbReference>
<dbReference type="PROSITE" id="PS00217">
    <property type="entry name" value="SUGAR_TRANSPORT_2"/>
    <property type="match status" value="1"/>
</dbReference>
<dbReference type="PANTHER" id="PTHR48022:SF14">
    <property type="entry name" value="MAJOR FACILITATOR SUPERFAMILY (MFS) PROFILE DOMAIN-CONTAINING PROTEIN-RELATED"/>
    <property type="match status" value="1"/>
</dbReference>
<feature type="transmembrane region" description="Helical" evidence="9">
    <location>
        <begin position="428"/>
        <end position="447"/>
    </location>
</feature>
<dbReference type="FunFam" id="1.20.1250.20:FF:000026">
    <property type="entry name" value="MFS quinate transporter QutD"/>
    <property type="match status" value="1"/>
</dbReference>
<keyword evidence="4 9" id="KW-0812">Transmembrane</keyword>
<feature type="transmembrane region" description="Helical" evidence="9">
    <location>
        <begin position="110"/>
        <end position="130"/>
    </location>
</feature>
<feature type="transmembrane region" description="Helical" evidence="9">
    <location>
        <begin position="397"/>
        <end position="416"/>
    </location>
</feature>
<gene>
    <name evidence="11" type="primary">STL1_5</name>
    <name evidence="11" type="ORF">LOC62_06G008199</name>
</gene>
<feature type="transmembrane region" description="Helical" evidence="9">
    <location>
        <begin position="495"/>
        <end position="516"/>
    </location>
</feature>
<dbReference type="InterPro" id="IPR005829">
    <property type="entry name" value="Sugar_transporter_CS"/>
</dbReference>
<dbReference type="GeneID" id="87811366"/>
<comment type="similarity">
    <text evidence="2 8">Belongs to the major facilitator superfamily. Sugar transporter (TC 2.A.1.1) family.</text>
</comment>
<dbReference type="NCBIfam" id="TIGR00879">
    <property type="entry name" value="SP"/>
    <property type="match status" value="1"/>
</dbReference>
<name>A0AAF0YE26_9TREE</name>
<dbReference type="GO" id="GO:0016020">
    <property type="term" value="C:membrane"/>
    <property type="evidence" value="ECO:0007669"/>
    <property type="project" value="UniProtKB-SubCell"/>
</dbReference>
<feature type="transmembrane region" description="Helical" evidence="9">
    <location>
        <begin position="468"/>
        <end position="489"/>
    </location>
</feature>
<evidence type="ECO:0000256" key="9">
    <source>
        <dbReference type="SAM" id="Phobius"/>
    </source>
</evidence>
<evidence type="ECO:0000256" key="2">
    <source>
        <dbReference type="ARBA" id="ARBA00010992"/>
    </source>
</evidence>
<feature type="transmembrane region" description="Helical" evidence="9">
    <location>
        <begin position="58"/>
        <end position="80"/>
    </location>
</feature>